<dbReference type="EMBL" id="MFBN01000012">
    <property type="protein sequence ID" value="OGD95706.1"/>
    <property type="molecule type" value="Genomic_DNA"/>
</dbReference>
<dbReference type="STRING" id="1797724.A3A48_03080"/>
<name>A0A1F5GV00_9BACT</name>
<dbReference type="AlphaFoldDB" id="A0A1F5GV00"/>
<comment type="caution">
    <text evidence="2">The sequence shown here is derived from an EMBL/GenBank/DDBJ whole genome shotgun (WGS) entry which is preliminary data.</text>
</comment>
<evidence type="ECO:0008006" key="4">
    <source>
        <dbReference type="Google" id="ProtNLM"/>
    </source>
</evidence>
<proteinExistence type="predicted"/>
<keyword evidence="1" id="KW-1133">Transmembrane helix</keyword>
<accession>A0A1F5GV00</accession>
<keyword evidence="1" id="KW-0472">Membrane</keyword>
<feature type="transmembrane region" description="Helical" evidence="1">
    <location>
        <begin position="13"/>
        <end position="31"/>
    </location>
</feature>
<evidence type="ECO:0000256" key="1">
    <source>
        <dbReference type="SAM" id="Phobius"/>
    </source>
</evidence>
<dbReference type="Proteomes" id="UP000178336">
    <property type="component" value="Unassembled WGS sequence"/>
</dbReference>
<sequence length="188" mass="21178">MELKTYIKIVKKYIILIIIISVLGGFIAVVLTSNIRKGIRTENNFLISAFGENYQQGYQYDGFYAQEKAKNFTDNAVAIIESPQFINELMSQEGLIAVRKIGPQIIRISVTSQNRETASLILESIESNFNKKIKHLYGDKQAFIISPVGQHVVIDQNVFDRKIIFVFGALIGSLFAILSVGLKIYLKI</sequence>
<reference evidence="2 3" key="1">
    <citation type="journal article" date="2016" name="Nat. Commun.">
        <title>Thousands of microbial genomes shed light on interconnected biogeochemical processes in an aquifer system.</title>
        <authorList>
            <person name="Anantharaman K."/>
            <person name="Brown C.T."/>
            <person name="Hug L.A."/>
            <person name="Sharon I."/>
            <person name="Castelle C.J."/>
            <person name="Probst A.J."/>
            <person name="Thomas B.C."/>
            <person name="Singh A."/>
            <person name="Wilkins M.J."/>
            <person name="Karaoz U."/>
            <person name="Brodie E.L."/>
            <person name="Williams K.H."/>
            <person name="Hubbard S.S."/>
            <person name="Banfield J.F."/>
        </authorList>
    </citation>
    <scope>NUCLEOTIDE SEQUENCE [LARGE SCALE GENOMIC DNA]</scope>
</reference>
<evidence type="ECO:0000313" key="2">
    <source>
        <dbReference type="EMBL" id="OGD95706.1"/>
    </source>
</evidence>
<keyword evidence="1" id="KW-0812">Transmembrane</keyword>
<gene>
    <name evidence="2" type="ORF">A3A48_03080</name>
</gene>
<protein>
    <recommendedName>
        <fullName evidence="4">Polysaccharide chain length determinant N-terminal domain-containing protein</fullName>
    </recommendedName>
</protein>
<organism evidence="2 3">
    <name type="scientific">Candidatus Curtissbacteria bacterium RIFCSPLOWO2_01_FULL_37_9</name>
    <dbReference type="NCBI Taxonomy" id="1797724"/>
    <lineage>
        <taxon>Bacteria</taxon>
        <taxon>Candidatus Curtissiibacteriota</taxon>
    </lineage>
</organism>
<feature type="transmembrane region" description="Helical" evidence="1">
    <location>
        <begin position="163"/>
        <end position="186"/>
    </location>
</feature>
<evidence type="ECO:0000313" key="3">
    <source>
        <dbReference type="Proteomes" id="UP000178336"/>
    </source>
</evidence>